<sequence>MAEGEAEVASARMASAQVPCVLSYLSLSLYSILLCLSACQSLHVNSFSFLLLSLSLSPSLYLSLPLSFSLSGWVIAIIFPRMFQNLTSHTYRKPFRAMTKWA</sequence>
<keyword evidence="1" id="KW-0812">Transmembrane</keyword>
<dbReference type="EMBL" id="MCFC01000012">
    <property type="protein sequence ID" value="ORY31982.1"/>
    <property type="molecule type" value="Genomic_DNA"/>
</dbReference>
<feature type="transmembrane region" description="Helical" evidence="1">
    <location>
        <begin position="21"/>
        <end position="44"/>
    </location>
</feature>
<keyword evidence="3" id="KW-1185">Reference proteome</keyword>
<keyword evidence="1" id="KW-0472">Membrane</keyword>
<reference evidence="2 3" key="1">
    <citation type="submission" date="2016-07" db="EMBL/GenBank/DDBJ databases">
        <title>Pervasive Adenine N6-methylation of Active Genes in Fungi.</title>
        <authorList>
            <consortium name="DOE Joint Genome Institute"/>
            <person name="Mondo S.J."/>
            <person name="Dannebaum R.O."/>
            <person name="Kuo R.C."/>
            <person name="Labutti K."/>
            <person name="Haridas S."/>
            <person name="Kuo A."/>
            <person name="Salamov A."/>
            <person name="Ahrendt S.R."/>
            <person name="Lipzen A."/>
            <person name="Sullivan W."/>
            <person name="Andreopoulos W.B."/>
            <person name="Clum A."/>
            <person name="Lindquist E."/>
            <person name="Daum C."/>
            <person name="Ramamoorthy G.K."/>
            <person name="Gryganskyi A."/>
            <person name="Culley D."/>
            <person name="Magnuson J.K."/>
            <person name="James T.Y."/>
            <person name="O'Malley M.A."/>
            <person name="Stajich J.E."/>
            <person name="Spatafora J.W."/>
            <person name="Visel A."/>
            <person name="Grigoriev I.V."/>
        </authorList>
    </citation>
    <scope>NUCLEOTIDE SEQUENCE [LARGE SCALE GENOMIC DNA]</scope>
    <source>
        <strain evidence="2 3">68-887.2</strain>
    </source>
</reference>
<protein>
    <submittedName>
        <fullName evidence="2">Uncharacterized protein</fullName>
    </submittedName>
</protein>
<gene>
    <name evidence="2" type="ORF">BCR39DRAFT_524928</name>
</gene>
<dbReference type="AlphaFoldDB" id="A0A1Y2BAW9"/>
<evidence type="ECO:0000313" key="2">
    <source>
        <dbReference type="EMBL" id="ORY31982.1"/>
    </source>
</evidence>
<evidence type="ECO:0000256" key="1">
    <source>
        <dbReference type="SAM" id="Phobius"/>
    </source>
</evidence>
<proteinExistence type="predicted"/>
<dbReference type="Proteomes" id="UP000193986">
    <property type="component" value="Unassembled WGS sequence"/>
</dbReference>
<feature type="transmembrane region" description="Helical" evidence="1">
    <location>
        <begin position="64"/>
        <end position="83"/>
    </location>
</feature>
<keyword evidence="1" id="KW-1133">Transmembrane helix</keyword>
<name>A0A1Y2BAW9_9TREE</name>
<organism evidence="2 3">
    <name type="scientific">Naematelia encephala</name>
    <dbReference type="NCBI Taxonomy" id="71784"/>
    <lineage>
        <taxon>Eukaryota</taxon>
        <taxon>Fungi</taxon>
        <taxon>Dikarya</taxon>
        <taxon>Basidiomycota</taxon>
        <taxon>Agaricomycotina</taxon>
        <taxon>Tremellomycetes</taxon>
        <taxon>Tremellales</taxon>
        <taxon>Naemateliaceae</taxon>
        <taxon>Naematelia</taxon>
    </lineage>
</organism>
<evidence type="ECO:0000313" key="3">
    <source>
        <dbReference type="Proteomes" id="UP000193986"/>
    </source>
</evidence>
<accession>A0A1Y2BAW9</accession>
<dbReference type="InParanoid" id="A0A1Y2BAW9"/>
<comment type="caution">
    <text evidence="2">The sequence shown here is derived from an EMBL/GenBank/DDBJ whole genome shotgun (WGS) entry which is preliminary data.</text>
</comment>